<evidence type="ECO:0000313" key="4">
    <source>
        <dbReference type="Proteomes" id="UP000623509"/>
    </source>
</evidence>
<evidence type="ECO:0000313" key="2">
    <source>
        <dbReference type="EMBL" id="PAS91315.1"/>
    </source>
</evidence>
<dbReference type="Gene3D" id="3.30.420.40">
    <property type="match status" value="2"/>
</dbReference>
<accession>A0A272EMI2</accession>
<proteinExistence type="predicted"/>
<dbReference type="AlphaFoldDB" id="A0A272EMI2"/>
<dbReference type="OrthoDB" id="5296002at2"/>
<gene>
    <name evidence="1" type="ORF">BGI27_17330</name>
    <name evidence="2" type="ORF">CGU29_17130</name>
</gene>
<dbReference type="Proteomes" id="UP000216107">
    <property type="component" value="Unassembled WGS sequence"/>
</dbReference>
<comment type="caution">
    <text evidence="2">The sequence shown here is derived from an EMBL/GenBank/DDBJ whole genome shotgun (WGS) entry which is preliminary data.</text>
</comment>
<dbReference type="SUPFAM" id="SSF53067">
    <property type="entry name" value="Actin-like ATPase domain"/>
    <property type="match status" value="1"/>
</dbReference>
<evidence type="ECO:0008006" key="5">
    <source>
        <dbReference type="Google" id="ProtNLM"/>
    </source>
</evidence>
<dbReference type="EMBL" id="MDUX01000105">
    <property type="protein sequence ID" value="KAF7597706.1"/>
    <property type="molecule type" value="Genomic_DNA"/>
</dbReference>
<evidence type="ECO:0000313" key="3">
    <source>
        <dbReference type="Proteomes" id="UP000216107"/>
    </source>
</evidence>
<keyword evidence="4" id="KW-1185">Reference proteome</keyword>
<reference evidence="1 4" key="1">
    <citation type="submission" date="2016-08" db="EMBL/GenBank/DDBJ databases">
        <title>Candidatus Dactylopiibacterium carminicum genome sequence.</title>
        <authorList>
            <person name="Ramirez-Puebla S.T."/>
            <person name="Ormeno-Orrillo E."/>
            <person name="Vera-Ponce De Leon A."/>
            <person name="Luis L."/>
            <person name="Sanchez-Flores A."/>
            <person name="Monica R."/>
            <person name="Martinez-Romero E."/>
        </authorList>
    </citation>
    <scope>NUCLEOTIDE SEQUENCE [LARGE SCALE GENOMIC DNA]</scope>
    <source>
        <strain evidence="1">END1</strain>
    </source>
</reference>
<name>A0A272EMI2_9RHOO</name>
<dbReference type="Proteomes" id="UP000623509">
    <property type="component" value="Unassembled WGS sequence"/>
</dbReference>
<organism evidence="2 3">
    <name type="scientific">Candidatus Dactylopiibacterium carminicum</name>
    <dbReference type="NCBI Taxonomy" id="857335"/>
    <lineage>
        <taxon>Bacteria</taxon>
        <taxon>Pseudomonadati</taxon>
        <taxon>Pseudomonadota</taxon>
        <taxon>Betaproteobacteria</taxon>
        <taxon>Rhodocyclales</taxon>
        <taxon>Rhodocyclaceae</taxon>
        <taxon>Candidatus Dactylopiibacterium</taxon>
    </lineage>
</organism>
<evidence type="ECO:0000313" key="1">
    <source>
        <dbReference type="EMBL" id="KAF7597706.1"/>
    </source>
</evidence>
<reference evidence="2 3" key="2">
    <citation type="submission" date="2017-07" db="EMBL/GenBank/DDBJ databases">
        <title>Candidatus Dactylopiibacterium carminicum, a nitrogen-fixing symbiont of the cochineal insect Dactylopius coccus and Dactylopius opuntiae (Hemiptera: Coccoidea: Dactylopiidae).</title>
        <authorList>
            <person name="Vera A."/>
        </authorList>
    </citation>
    <scope>NUCLEOTIDE SEQUENCE [LARGE SCALE GENOMIC DNA]</scope>
    <source>
        <strain evidence="2 3">NFDCM</strain>
    </source>
</reference>
<dbReference type="InterPro" id="IPR043129">
    <property type="entry name" value="ATPase_NBD"/>
</dbReference>
<protein>
    <recommendedName>
        <fullName evidence="5">Agglutinin biogenesis protein MshI</fullName>
    </recommendedName>
</protein>
<dbReference type="Gene3D" id="3.30.1490.300">
    <property type="match status" value="1"/>
</dbReference>
<dbReference type="EMBL" id="NMRN01000104">
    <property type="protein sequence ID" value="PAS91315.1"/>
    <property type="molecule type" value="Genomic_DNA"/>
</dbReference>
<sequence length="311" mass="34850">MWPLGLKRKRQLPVSLATMPGLAVAVRMSPGPEGRAHLREVRVLHSESSATERLDQLARELRIKQAPLQILLEAADYQFMQTEFPSLPVEELRTAIGWQMKDMLRQPLDQSTLDILPPPAQGDGIRRTQGYVVSAANNLLRSRMLQFRAYGSDVAVIDIPEQAQRNLADCLETPGHATAILALTPAGCLLTVSREGELYFVRNFELGGPLAENEHARREQFDRLVLELQRSFDVLEHQFSFLSLSTLWLAPFSHMEELFGLLIDTLYLPVKIVVLEELFDCRECPLPGDPTQRGALFHVLGLALRAVGEPA</sequence>